<evidence type="ECO:0000256" key="5">
    <source>
        <dbReference type="ARBA" id="ARBA00022679"/>
    </source>
</evidence>
<dbReference type="GO" id="GO:0005524">
    <property type="term" value="F:ATP binding"/>
    <property type="evidence" value="ECO:0007669"/>
    <property type="project" value="UniProtKB-KW"/>
</dbReference>
<evidence type="ECO:0000313" key="16">
    <source>
        <dbReference type="Proteomes" id="UP001168821"/>
    </source>
</evidence>
<dbReference type="Proteomes" id="UP001168821">
    <property type="component" value="Unassembled WGS sequence"/>
</dbReference>
<dbReference type="EMBL" id="JALNTZ010004115">
    <property type="protein sequence ID" value="KAJ3615482.1"/>
    <property type="molecule type" value="Genomic_DNA"/>
</dbReference>
<comment type="cofactor">
    <cofactor evidence="1">
        <name>K(+)</name>
        <dbReference type="ChEBI" id="CHEBI:29103"/>
    </cofactor>
</comment>
<feature type="domain" description="Pyruvate kinase barrel" evidence="14">
    <location>
        <begin position="1"/>
        <end position="39"/>
    </location>
</feature>
<evidence type="ECO:0000256" key="8">
    <source>
        <dbReference type="ARBA" id="ARBA00022777"/>
    </source>
</evidence>
<comment type="catalytic activity">
    <reaction evidence="13">
        <text>pyruvate + ATP = phosphoenolpyruvate + ADP + H(+)</text>
        <dbReference type="Rhea" id="RHEA:18157"/>
        <dbReference type="ChEBI" id="CHEBI:15361"/>
        <dbReference type="ChEBI" id="CHEBI:15378"/>
        <dbReference type="ChEBI" id="CHEBI:30616"/>
        <dbReference type="ChEBI" id="CHEBI:58702"/>
        <dbReference type="ChEBI" id="CHEBI:456216"/>
        <dbReference type="EC" id="2.7.1.40"/>
    </reaction>
</comment>
<comment type="similarity">
    <text evidence="3 13">Belongs to the pyruvate kinase family.</text>
</comment>
<dbReference type="EC" id="2.7.1.40" evidence="4 13"/>
<keyword evidence="8 13" id="KW-0418">Kinase</keyword>
<evidence type="ECO:0000256" key="7">
    <source>
        <dbReference type="ARBA" id="ARBA00022741"/>
    </source>
</evidence>
<dbReference type="InterPro" id="IPR040442">
    <property type="entry name" value="Pyrv_kinase-like_dom_sf"/>
</dbReference>
<keyword evidence="11 13" id="KW-0324">Glycolysis</keyword>
<organism evidence="15 16">
    <name type="scientific">Zophobas morio</name>
    <dbReference type="NCBI Taxonomy" id="2755281"/>
    <lineage>
        <taxon>Eukaryota</taxon>
        <taxon>Metazoa</taxon>
        <taxon>Ecdysozoa</taxon>
        <taxon>Arthropoda</taxon>
        <taxon>Hexapoda</taxon>
        <taxon>Insecta</taxon>
        <taxon>Pterygota</taxon>
        <taxon>Neoptera</taxon>
        <taxon>Endopterygota</taxon>
        <taxon>Coleoptera</taxon>
        <taxon>Polyphaga</taxon>
        <taxon>Cucujiformia</taxon>
        <taxon>Tenebrionidae</taxon>
        <taxon>Zophobas</taxon>
    </lineage>
</organism>
<proteinExistence type="inferred from homology"/>
<comment type="pathway">
    <text evidence="2 13">Carbohydrate degradation; glycolysis; pyruvate from D-glyceraldehyde 3-phosphate: step 5/5.</text>
</comment>
<dbReference type="Gene3D" id="3.20.20.60">
    <property type="entry name" value="Phosphoenolpyruvate-binding domains"/>
    <property type="match status" value="1"/>
</dbReference>
<dbReference type="Gene3D" id="3.40.1380.20">
    <property type="entry name" value="Pyruvate kinase, C-terminal domain"/>
    <property type="match status" value="1"/>
</dbReference>
<comment type="caution">
    <text evidence="15">The sequence shown here is derived from an EMBL/GenBank/DDBJ whole genome shotgun (WGS) entry which is preliminary data.</text>
</comment>
<sequence length="127" mass="14094">MTDNPSPTRAEVTDVYIATELGADATMLSGESANGDYPFITTETMATINKRAEVEFYEKLYYQKQLEDARKSTSGKRAEIADQLANTTMDGKYRFAVVLTRTGELMKAISKFRPNVTILGATAEEHL</sequence>
<evidence type="ECO:0000256" key="9">
    <source>
        <dbReference type="ARBA" id="ARBA00022840"/>
    </source>
</evidence>
<keyword evidence="5 13" id="KW-0808">Transferase</keyword>
<dbReference type="SUPFAM" id="SSF51621">
    <property type="entry name" value="Phosphoenolpyruvate/pyruvate domain"/>
    <property type="match status" value="1"/>
</dbReference>
<evidence type="ECO:0000256" key="10">
    <source>
        <dbReference type="ARBA" id="ARBA00022842"/>
    </source>
</evidence>
<dbReference type="InterPro" id="IPR036918">
    <property type="entry name" value="Pyrv_Knase_C_sf"/>
</dbReference>
<keyword evidence="7" id="KW-0547">Nucleotide-binding</keyword>
<keyword evidence="9" id="KW-0067">ATP-binding</keyword>
<evidence type="ECO:0000259" key="14">
    <source>
        <dbReference type="Pfam" id="PF00224"/>
    </source>
</evidence>
<keyword evidence="6" id="KW-0479">Metal-binding</keyword>
<evidence type="ECO:0000256" key="13">
    <source>
        <dbReference type="RuleBase" id="RU000504"/>
    </source>
</evidence>
<dbReference type="AlphaFoldDB" id="A0AA38HE48"/>
<dbReference type="PRINTS" id="PR01050">
    <property type="entry name" value="PYRUVTKNASE"/>
</dbReference>
<dbReference type="Pfam" id="PF00224">
    <property type="entry name" value="PK"/>
    <property type="match status" value="1"/>
</dbReference>
<gene>
    <name evidence="15" type="ORF">Zmor_016378</name>
</gene>
<reference evidence="15" key="1">
    <citation type="journal article" date="2023" name="G3 (Bethesda)">
        <title>Whole genome assemblies of Zophobas morio and Tenebrio molitor.</title>
        <authorList>
            <person name="Kaur S."/>
            <person name="Stinson S.A."/>
            <person name="diCenzo G.C."/>
        </authorList>
    </citation>
    <scope>NUCLEOTIDE SEQUENCE</scope>
    <source>
        <strain evidence="15">QUZm001</strain>
    </source>
</reference>
<dbReference type="InterPro" id="IPR001697">
    <property type="entry name" value="Pyr_Knase"/>
</dbReference>
<evidence type="ECO:0000256" key="4">
    <source>
        <dbReference type="ARBA" id="ARBA00012142"/>
    </source>
</evidence>
<evidence type="ECO:0000256" key="6">
    <source>
        <dbReference type="ARBA" id="ARBA00022723"/>
    </source>
</evidence>
<dbReference type="InterPro" id="IPR015793">
    <property type="entry name" value="Pyrv_Knase_brl"/>
</dbReference>
<dbReference type="SUPFAM" id="SSF52935">
    <property type="entry name" value="PK C-terminal domain-like"/>
    <property type="match status" value="1"/>
</dbReference>
<keyword evidence="12" id="KW-0670">Pyruvate</keyword>
<evidence type="ECO:0000256" key="11">
    <source>
        <dbReference type="ARBA" id="ARBA00023152"/>
    </source>
</evidence>
<evidence type="ECO:0000256" key="12">
    <source>
        <dbReference type="ARBA" id="ARBA00023317"/>
    </source>
</evidence>
<keyword evidence="16" id="KW-1185">Reference proteome</keyword>
<evidence type="ECO:0000256" key="3">
    <source>
        <dbReference type="ARBA" id="ARBA00008663"/>
    </source>
</evidence>
<accession>A0AA38HE48</accession>
<evidence type="ECO:0000256" key="1">
    <source>
        <dbReference type="ARBA" id="ARBA00001958"/>
    </source>
</evidence>
<protein>
    <recommendedName>
        <fullName evidence="4 13">Pyruvate kinase</fullName>
        <ecNumber evidence="4 13">2.7.1.40</ecNumber>
    </recommendedName>
</protein>
<dbReference type="GO" id="GO:0004743">
    <property type="term" value="F:pyruvate kinase activity"/>
    <property type="evidence" value="ECO:0007669"/>
    <property type="project" value="UniProtKB-EC"/>
</dbReference>
<dbReference type="InterPro" id="IPR015813">
    <property type="entry name" value="Pyrv/PenolPyrv_kinase-like_dom"/>
</dbReference>
<dbReference type="GO" id="GO:0030955">
    <property type="term" value="F:potassium ion binding"/>
    <property type="evidence" value="ECO:0007669"/>
    <property type="project" value="InterPro"/>
</dbReference>
<keyword evidence="10 13" id="KW-0460">Magnesium</keyword>
<evidence type="ECO:0000313" key="15">
    <source>
        <dbReference type="EMBL" id="KAJ3615482.1"/>
    </source>
</evidence>
<name>A0AA38HE48_9CUCU</name>
<dbReference type="GO" id="GO:0016301">
    <property type="term" value="F:kinase activity"/>
    <property type="evidence" value="ECO:0007669"/>
    <property type="project" value="UniProtKB-KW"/>
</dbReference>
<evidence type="ECO:0000256" key="2">
    <source>
        <dbReference type="ARBA" id="ARBA00004997"/>
    </source>
</evidence>
<dbReference type="PANTHER" id="PTHR11817">
    <property type="entry name" value="PYRUVATE KINASE"/>
    <property type="match status" value="1"/>
</dbReference>
<dbReference type="GO" id="GO:0000287">
    <property type="term" value="F:magnesium ion binding"/>
    <property type="evidence" value="ECO:0007669"/>
    <property type="project" value="InterPro"/>
</dbReference>